<keyword evidence="4" id="KW-1185">Reference proteome</keyword>
<evidence type="ECO:0000313" key="2">
    <source>
        <dbReference type="EMBL" id="RFC84908.1"/>
    </source>
</evidence>
<comment type="caution">
    <text evidence="2">The sequence shown here is derived from an EMBL/GenBank/DDBJ whole genome shotgun (WGS) entry which is preliminary data.</text>
</comment>
<dbReference type="EMBL" id="PYIX02000003">
    <property type="protein sequence ID" value="RFC84908.1"/>
    <property type="molecule type" value="Genomic_DNA"/>
</dbReference>
<dbReference type="OrthoDB" id="6717511at2"/>
<evidence type="ECO:0000313" key="4">
    <source>
        <dbReference type="Proteomes" id="UP001595455"/>
    </source>
</evidence>
<evidence type="ECO:0008006" key="5">
    <source>
        <dbReference type="Google" id="ProtNLM"/>
    </source>
</evidence>
<dbReference type="RefSeq" id="WP_107006969.1">
    <property type="nucleotide sequence ID" value="NZ_JBHRSF010000003.1"/>
</dbReference>
<reference evidence="4" key="3">
    <citation type="journal article" date="2019" name="Int. J. Syst. Evol. Microbiol.">
        <title>The Global Catalogue of Microorganisms (GCM) 10K type strain sequencing project: providing services to taxonomists for standard genome sequencing and annotation.</title>
        <authorList>
            <consortium name="The Broad Institute Genomics Platform"/>
            <consortium name="The Broad Institute Genome Sequencing Center for Infectious Disease"/>
            <person name="Wu L."/>
            <person name="Ma J."/>
        </authorList>
    </citation>
    <scope>NUCLEOTIDE SEQUENCE [LARGE SCALE GENOMIC DNA]</scope>
    <source>
        <strain evidence="4">KCTC 62575</strain>
    </source>
</reference>
<protein>
    <recommendedName>
        <fullName evidence="5">Lipoprotein</fullName>
    </recommendedName>
</protein>
<evidence type="ECO:0000313" key="1">
    <source>
        <dbReference type="EMBL" id="MFC2993906.1"/>
    </source>
</evidence>
<dbReference type="AlphaFoldDB" id="A0A371YTX4"/>
<dbReference type="EMBL" id="JBHRSF010000003">
    <property type="protein sequence ID" value="MFC2993906.1"/>
    <property type="molecule type" value="Genomic_DNA"/>
</dbReference>
<gene>
    <name evidence="1" type="ORF">ACFODO_01180</name>
    <name evidence="2" type="ORF">C9E89_003060</name>
</gene>
<organism evidence="2 3">
    <name type="scientific">Acinetobacter sichuanensis</name>
    <dbReference type="NCBI Taxonomy" id="2136183"/>
    <lineage>
        <taxon>Bacteria</taxon>
        <taxon>Pseudomonadati</taxon>
        <taxon>Pseudomonadota</taxon>
        <taxon>Gammaproteobacteria</taxon>
        <taxon>Moraxellales</taxon>
        <taxon>Moraxellaceae</taxon>
        <taxon>Acinetobacter</taxon>
    </lineage>
</organism>
<proteinExistence type="predicted"/>
<reference evidence="2 3" key="2">
    <citation type="submission" date="2018-08" db="EMBL/GenBank/DDBJ databases">
        <title>The draft genome of Acinetobacter sichuanensis strain WCHAc060041.</title>
        <authorList>
            <person name="Qin J."/>
            <person name="Feng Y."/>
            <person name="Zong Z."/>
        </authorList>
    </citation>
    <scope>NUCLEOTIDE SEQUENCE [LARGE SCALE GENOMIC DNA]</scope>
    <source>
        <strain evidence="2 3">WCHAc060041</strain>
    </source>
</reference>
<name>A0A371YTX4_9GAMM</name>
<reference evidence="1" key="1">
    <citation type="journal article" date="2014" name="Int. J. Syst. Evol. Microbiol.">
        <title>Complete genome of a new Firmicutes species belonging to the dominant human colonic microbiota ('Ruminococcus bicirculans') reveals two chromosomes and a selective capacity to utilize plant glucans.</title>
        <authorList>
            <consortium name="NISC Comparative Sequencing Program"/>
            <person name="Wegmann U."/>
            <person name="Louis P."/>
            <person name="Goesmann A."/>
            <person name="Henrissat B."/>
            <person name="Duncan S.H."/>
            <person name="Flint H.J."/>
        </authorList>
    </citation>
    <scope>NUCLEOTIDE SEQUENCE</scope>
    <source>
        <strain evidence="1">KCTC 62575</strain>
    </source>
</reference>
<accession>A0A371YTX4</accession>
<reference evidence="1" key="4">
    <citation type="submission" date="2024-09" db="EMBL/GenBank/DDBJ databases">
        <authorList>
            <person name="Sun Q."/>
            <person name="Mori K."/>
        </authorList>
    </citation>
    <scope>NUCLEOTIDE SEQUENCE</scope>
    <source>
        <strain evidence="1">KCTC 62575</strain>
    </source>
</reference>
<dbReference type="Proteomes" id="UP000240957">
    <property type="component" value="Unassembled WGS sequence"/>
</dbReference>
<dbReference type="Proteomes" id="UP001595455">
    <property type="component" value="Unassembled WGS sequence"/>
</dbReference>
<dbReference type="PROSITE" id="PS51257">
    <property type="entry name" value="PROKAR_LIPOPROTEIN"/>
    <property type="match status" value="1"/>
</dbReference>
<evidence type="ECO:0000313" key="3">
    <source>
        <dbReference type="Proteomes" id="UP000240957"/>
    </source>
</evidence>
<sequence length="133" mass="15551">MKFKSILLIVNLSFLITACQMISPIFVDYNGVRMDVAKWINQQQLLTMQQKRSLAQLSKAQQRFYQLEQADEAQKFEINKQNAIALHCAHLHVSESKIEKLQQQIFSEESAHYLQMAQQLPKLKLDEKQIQCE</sequence>